<feature type="region of interest" description="Disordered" evidence="1">
    <location>
        <begin position="76"/>
        <end position="95"/>
    </location>
</feature>
<dbReference type="KEGG" id="vg:80019586"/>
<proteinExistence type="predicted"/>
<gene>
    <name evidence="2" type="primary">22</name>
    <name evidence="2" type="ORF">SEA_OSCARSO_22</name>
</gene>
<dbReference type="GeneID" id="80019586"/>
<name>A0A9X9K4D3_9CAUD</name>
<reference evidence="2" key="1">
    <citation type="submission" date="2022-09" db="EMBL/GenBank/DDBJ databases">
        <authorList>
            <person name="Washington J.M."/>
            <person name="Situmorang M.A."/>
            <person name="Garlena R.A."/>
            <person name="Russell D.A."/>
            <person name="Jacobs-Sera D."/>
            <person name="Hatfull G.F."/>
        </authorList>
    </citation>
    <scope>NUCLEOTIDE SEQUENCE</scope>
</reference>
<dbReference type="Proteomes" id="UP001164797">
    <property type="component" value="Segment"/>
</dbReference>
<dbReference type="EMBL" id="OP434449">
    <property type="protein sequence ID" value="UYL87143.1"/>
    <property type="molecule type" value="Genomic_DNA"/>
</dbReference>
<accession>A0A9X9K4D3</accession>
<dbReference type="RefSeq" id="YP_010754980.1">
    <property type="nucleotide sequence ID" value="NC_073466.1"/>
</dbReference>
<evidence type="ECO:0000313" key="2">
    <source>
        <dbReference type="EMBL" id="UYL87143.1"/>
    </source>
</evidence>
<organism evidence="2 3">
    <name type="scientific">Microbacterium phage OscarSo</name>
    <dbReference type="NCBI Taxonomy" id="2985324"/>
    <lineage>
        <taxon>Viruses</taxon>
        <taxon>Duplodnaviria</taxon>
        <taxon>Heunggongvirae</taxon>
        <taxon>Uroviricota</taxon>
        <taxon>Caudoviricetes</taxon>
        <taxon>Oscarsovirus</taxon>
        <taxon>Oscarsovirus oscarso</taxon>
    </lineage>
</organism>
<evidence type="ECO:0000313" key="3">
    <source>
        <dbReference type="Proteomes" id="UP001164797"/>
    </source>
</evidence>
<protein>
    <submittedName>
        <fullName evidence="2">Uncharacterized protein</fullName>
    </submittedName>
</protein>
<keyword evidence="3" id="KW-1185">Reference proteome</keyword>
<sequence length="95" mass="10353">MHTDRKEDAVAKHLVRVTLEPGVVRKVDDRELLDLGRQGILYSFERTEEAKAILADVPTSGLKAWKDADKKTEIVEAPPAITDPAGAQSTDTKGA</sequence>
<evidence type="ECO:0000256" key="1">
    <source>
        <dbReference type="SAM" id="MobiDB-lite"/>
    </source>
</evidence>